<evidence type="ECO:0000256" key="1">
    <source>
        <dbReference type="SAM" id="MobiDB-lite"/>
    </source>
</evidence>
<feature type="region of interest" description="Disordered" evidence="1">
    <location>
        <begin position="81"/>
        <end position="103"/>
    </location>
</feature>
<organism evidence="3 4">
    <name type="scientific">Candidatus Coproplasma excrementigallinarum</name>
    <dbReference type="NCBI Taxonomy" id="2840747"/>
    <lineage>
        <taxon>Bacteria</taxon>
        <taxon>Bacillati</taxon>
        <taxon>Bacillota</taxon>
        <taxon>Clostridia</taxon>
        <taxon>Eubacteriales</taxon>
        <taxon>Candidatus Coproplasma</taxon>
    </lineage>
</organism>
<evidence type="ECO:0000313" key="3">
    <source>
        <dbReference type="EMBL" id="HIU61342.1"/>
    </source>
</evidence>
<gene>
    <name evidence="3" type="ORF">IAB69_01660</name>
</gene>
<accession>A0A9D1SIY9</accession>
<protein>
    <submittedName>
        <fullName evidence="3">Uncharacterized protein</fullName>
    </submittedName>
</protein>
<reference evidence="3" key="1">
    <citation type="submission" date="2020-10" db="EMBL/GenBank/DDBJ databases">
        <authorList>
            <person name="Gilroy R."/>
        </authorList>
    </citation>
    <scope>NUCLEOTIDE SEQUENCE</scope>
    <source>
        <strain evidence="3">CHK195-12923</strain>
    </source>
</reference>
<reference evidence="3" key="2">
    <citation type="journal article" date="2021" name="PeerJ">
        <title>Extensive microbial diversity within the chicken gut microbiome revealed by metagenomics and culture.</title>
        <authorList>
            <person name="Gilroy R."/>
            <person name="Ravi A."/>
            <person name="Getino M."/>
            <person name="Pursley I."/>
            <person name="Horton D.L."/>
            <person name="Alikhan N.F."/>
            <person name="Baker D."/>
            <person name="Gharbi K."/>
            <person name="Hall N."/>
            <person name="Watson M."/>
            <person name="Adriaenssens E.M."/>
            <person name="Foster-Nyarko E."/>
            <person name="Jarju S."/>
            <person name="Secka A."/>
            <person name="Antonio M."/>
            <person name="Oren A."/>
            <person name="Chaudhuri R.R."/>
            <person name="La Ragione R."/>
            <person name="Hildebrand F."/>
            <person name="Pallen M.J."/>
        </authorList>
    </citation>
    <scope>NUCLEOTIDE SEQUENCE</scope>
    <source>
        <strain evidence="3">CHK195-12923</strain>
    </source>
</reference>
<evidence type="ECO:0000256" key="2">
    <source>
        <dbReference type="SAM" id="Phobius"/>
    </source>
</evidence>
<feature type="transmembrane region" description="Helical" evidence="2">
    <location>
        <begin position="20"/>
        <end position="41"/>
    </location>
</feature>
<dbReference type="AlphaFoldDB" id="A0A9D1SIY9"/>
<keyword evidence="2" id="KW-0812">Transmembrane</keyword>
<sequence>MKEKSTGKSRKHISKRAKLWLANILCFVACVGALFFEMATMGVMRPLTYICIQCAFTFFSLIVYFLSIIADALGGRTAREKLSDGKTDAPEGNAEPTNSEVVK</sequence>
<dbReference type="EMBL" id="DVNE01000015">
    <property type="protein sequence ID" value="HIU61342.1"/>
    <property type="molecule type" value="Genomic_DNA"/>
</dbReference>
<comment type="caution">
    <text evidence="3">The sequence shown here is derived from an EMBL/GenBank/DDBJ whole genome shotgun (WGS) entry which is preliminary data.</text>
</comment>
<dbReference type="Proteomes" id="UP000824110">
    <property type="component" value="Unassembled WGS sequence"/>
</dbReference>
<evidence type="ECO:0000313" key="4">
    <source>
        <dbReference type="Proteomes" id="UP000824110"/>
    </source>
</evidence>
<keyword evidence="2" id="KW-1133">Transmembrane helix</keyword>
<proteinExistence type="predicted"/>
<feature type="transmembrane region" description="Helical" evidence="2">
    <location>
        <begin position="47"/>
        <end position="73"/>
    </location>
</feature>
<name>A0A9D1SIY9_9FIRM</name>
<keyword evidence="2" id="KW-0472">Membrane</keyword>